<keyword evidence="7" id="KW-0249">Electron transport</keyword>
<dbReference type="SUPFAM" id="SSF54862">
    <property type="entry name" value="4Fe-4S ferredoxins"/>
    <property type="match status" value="1"/>
</dbReference>
<dbReference type="Pfam" id="PF13247">
    <property type="entry name" value="Fer4_11"/>
    <property type="match status" value="1"/>
</dbReference>
<sequence>MSQQAFFFDGTRCSGCKTCLFACKDAYDLDVGTMYRRVYEYAGGETKRNERDGTFETTCFAYNVSIACNHCDNPVCVQVCPTEAMHKDPETGLVSVNERHCIGCGYCHLSCPYSAPRVDRDKGHSVKCDGCVDRVTAGEKPVCVEACPARALDFGPADEMAKKGERAAIAPLPDPAATVPNLFIKPPDDARPAESKDGAVSNLLEVGFRSTAEVRATKKEEME</sequence>
<dbReference type="EMBL" id="PPTT01000001">
    <property type="protein sequence ID" value="RDB71729.1"/>
    <property type="molecule type" value="Genomic_DNA"/>
</dbReference>
<reference evidence="11 13" key="1">
    <citation type="journal article" date="2018" name="Elife">
        <title>Discovery and characterization of a prevalent human gut bacterial enzyme sufficient for the inactivation of a family of plant toxins.</title>
        <authorList>
            <person name="Koppel N."/>
            <person name="Bisanz J.E."/>
            <person name="Pandelia M.E."/>
            <person name="Turnbaugh P.J."/>
            <person name="Balskus E.P."/>
        </authorList>
    </citation>
    <scope>NUCLEOTIDE SEQUENCE [LARGE SCALE GENOMIC DNA]</scope>
    <source>
        <strain evidence="11 13">DSM 16107</strain>
    </source>
</reference>
<dbReference type="InterPro" id="IPR050954">
    <property type="entry name" value="ET_IronSulfur_Cluster-Binding"/>
</dbReference>
<gene>
    <name evidence="12" type="primary">dmsB</name>
    <name evidence="11" type="ORF">C1876_00030</name>
    <name evidence="12" type="ORF">DMP09_05275</name>
</gene>
<organism evidence="12 14">
    <name type="scientific">Eggerthella sinensis</name>
    <dbReference type="NCBI Taxonomy" id="242230"/>
    <lineage>
        <taxon>Bacteria</taxon>
        <taxon>Bacillati</taxon>
        <taxon>Actinomycetota</taxon>
        <taxon>Coriobacteriia</taxon>
        <taxon>Eggerthellales</taxon>
        <taxon>Eggerthellaceae</taxon>
        <taxon>Eggerthella</taxon>
    </lineage>
</organism>
<feature type="domain" description="4Fe-4S ferredoxin-type" evidence="10">
    <location>
        <begin position="4"/>
        <end position="32"/>
    </location>
</feature>
<comment type="cofactor">
    <cofactor evidence="1">
        <name>[4Fe-4S] cluster</name>
        <dbReference type="ChEBI" id="CHEBI:49883"/>
    </cofactor>
</comment>
<dbReference type="PANTHER" id="PTHR43177">
    <property type="entry name" value="PROTEIN NRFC"/>
    <property type="match status" value="1"/>
</dbReference>
<dbReference type="InterPro" id="IPR017900">
    <property type="entry name" value="4Fe4S_Fe_S_CS"/>
</dbReference>
<reference evidence="12" key="3">
    <citation type="journal article" date="2019" name="Microbiol. Resour. Announc.">
        <title>Draft Genome Sequences of Type Strains of Gordonibacter faecihominis, Paraeggerthella hongkongensis, Parvibacter caecicola,Slackia equolifaciens, Slackia faecicanis, and Slackia isoflavoniconvertens.</title>
        <authorList>
            <person name="Danylec N."/>
            <person name="Stoll D.A."/>
            <person name="Dotsch A."/>
            <person name="Huch M."/>
        </authorList>
    </citation>
    <scope>NUCLEOTIDE SEQUENCE</scope>
    <source>
        <strain evidence="12">DSM 16107</strain>
    </source>
</reference>
<keyword evidence="4" id="KW-0004">4Fe-4S</keyword>
<dbReference type="GO" id="GO:0051539">
    <property type="term" value="F:4 iron, 4 sulfur cluster binding"/>
    <property type="evidence" value="ECO:0007669"/>
    <property type="project" value="UniProtKB-KW"/>
</dbReference>
<protein>
    <submittedName>
        <fullName evidence="12">Dimethylsulfoxide reductase subunit B</fullName>
    </submittedName>
    <submittedName>
        <fullName evidence="11">Dimethylsulfoxide reductase, chain B</fullName>
    </submittedName>
</protein>
<evidence type="ECO:0000313" key="14">
    <source>
        <dbReference type="Proteomes" id="UP000270112"/>
    </source>
</evidence>
<dbReference type="CDD" id="cd16371">
    <property type="entry name" value="DMSOR_beta_like"/>
    <property type="match status" value="1"/>
</dbReference>
<evidence type="ECO:0000256" key="1">
    <source>
        <dbReference type="ARBA" id="ARBA00001966"/>
    </source>
</evidence>
<comment type="caution">
    <text evidence="12">The sequence shown here is derived from an EMBL/GenBank/DDBJ whole genome shotgun (WGS) entry which is preliminary data.</text>
</comment>
<proteinExistence type="predicted"/>
<keyword evidence="6" id="KW-0677">Repeat</keyword>
<dbReference type="PANTHER" id="PTHR43177:SF5">
    <property type="entry name" value="ANAEROBIC DIMETHYL SULFOXIDE REDUCTASE CHAIN B-RELATED"/>
    <property type="match status" value="1"/>
</dbReference>
<evidence type="ECO:0000313" key="11">
    <source>
        <dbReference type="EMBL" id="RDB71729.1"/>
    </source>
</evidence>
<feature type="domain" description="4Fe-4S ferredoxin-type" evidence="10">
    <location>
        <begin position="92"/>
        <end position="121"/>
    </location>
</feature>
<evidence type="ECO:0000256" key="6">
    <source>
        <dbReference type="ARBA" id="ARBA00022737"/>
    </source>
</evidence>
<evidence type="ECO:0000256" key="8">
    <source>
        <dbReference type="ARBA" id="ARBA00023004"/>
    </source>
</evidence>
<keyword evidence="8" id="KW-0408">Iron</keyword>
<evidence type="ECO:0000313" key="12">
    <source>
        <dbReference type="EMBL" id="RNM42346.1"/>
    </source>
</evidence>
<dbReference type="PROSITE" id="PS00198">
    <property type="entry name" value="4FE4S_FER_1"/>
    <property type="match status" value="1"/>
</dbReference>
<dbReference type="Proteomes" id="UP000253817">
    <property type="component" value="Unassembled WGS sequence"/>
</dbReference>
<dbReference type="OrthoDB" id="9779457at2"/>
<dbReference type="GO" id="GO:0046872">
    <property type="term" value="F:metal ion binding"/>
    <property type="evidence" value="ECO:0007669"/>
    <property type="project" value="UniProtKB-KW"/>
</dbReference>
<dbReference type="EMBL" id="QICC01000014">
    <property type="protein sequence ID" value="RNM42346.1"/>
    <property type="molecule type" value="Genomic_DNA"/>
</dbReference>
<evidence type="ECO:0000256" key="9">
    <source>
        <dbReference type="ARBA" id="ARBA00023014"/>
    </source>
</evidence>
<dbReference type="InterPro" id="IPR014297">
    <property type="entry name" value="DMSO_DmsB"/>
</dbReference>
<dbReference type="InterPro" id="IPR017896">
    <property type="entry name" value="4Fe4S_Fe-S-bd"/>
</dbReference>
<dbReference type="PROSITE" id="PS51379">
    <property type="entry name" value="4FE4S_FER_2"/>
    <property type="match status" value="3"/>
</dbReference>
<feature type="domain" description="4Fe-4S ferredoxin-type" evidence="10">
    <location>
        <begin position="58"/>
        <end position="90"/>
    </location>
</feature>
<keyword evidence="9" id="KW-0411">Iron-sulfur</keyword>
<evidence type="ECO:0000256" key="4">
    <source>
        <dbReference type="ARBA" id="ARBA00022485"/>
    </source>
</evidence>
<dbReference type="NCBIfam" id="TIGR02951">
    <property type="entry name" value="DMSO_dmsB"/>
    <property type="match status" value="1"/>
</dbReference>
<dbReference type="Proteomes" id="UP000270112">
    <property type="component" value="Unassembled WGS sequence"/>
</dbReference>
<evidence type="ECO:0000256" key="7">
    <source>
        <dbReference type="ARBA" id="ARBA00022982"/>
    </source>
</evidence>
<evidence type="ECO:0000256" key="3">
    <source>
        <dbReference type="ARBA" id="ARBA00022448"/>
    </source>
</evidence>
<reference evidence="14" key="2">
    <citation type="submission" date="2018-05" db="EMBL/GenBank/DDBJ databases">
        <title>Genome Sequencing of selected type strains of the family Eggerthellaceae.</title>
        <authorList>
            <person name="Danylec N."/>
            <person name="Stoll D.A."/>
            <person name="Doetsch A."/>
            <person name="Huch M."/>
        </authorList>
    </citation>
    <scope>NUCLEOTIDE SEQUENCE [LARGE SCALE GENOMIC DNA]</scope>
    <source>
        <strain evidence="14">DSM 16107</strain>
    </source>
</reference>
<name>A0A3N0J028_9ACTN</name>
<comment type="function">
    <text evidence="2">Electron transfer subunit of the terminal reductase during anaerobic growth on various sulfoxide and N-oxide compounds.</text>
</comment>
<keyword evidence="3" id="KW-0813">Transport</keyword>
<dbReference type="Gene3D" id="3.30.70.20">
    <property type="match status" value="2"/>
</dbReference>
<dbReference type="RefSeq" id="WP_114544675.1">
    <property type="nucleotide sequence ID" value="NZ_PPTT01000001.1"/>
</dbReference>
<keyword evidence="13" id="KW-1185">Reference proteome</keyword>
<evidence type="ECO:0000256" key="5">
    <source>
        <dbReference type="ARBA" id="ARBA00022723"/>
    </source>
</evidence>
<keyword evidence="5" id="KW-0479">Metal-binding</keyword>
<accession>A0A3N0J028</accession>
<evidence type="ECO:0000259" key="10">
    <source>
        <dbReference type="PROSITE" id="PS51379"/>
    </source>
</evidence>
<dbReference type="AlphaFoldDB" id="A0A3N0J028"/>
<evidence type="ECO:0000313" key="13">
    <source>
        <dbReference type="Proteomes" id="UP000253817"/>
    </source>
</evidence>
<evidence type="ECO:0000256" key="2">
    <source>
        <dbReference type="ARBA" id="ARBA00003584"/>
    </source>
</evidence>